<dbReference type="InterPro" id="IPR015919">
    <property type="entry name" value="Cadherin-like_sf"/>
</dbReference>
<sequence length="498" mass="56417">MVYVSASGLQPAEVFLLAFKKYSASPRGILWKLAGPQAPKRLWNTGQFIDRVRVDRGVDLSKVTFELGESAHLDGSDFFRIDPKTGNIYLDESLEDHVDQEFYLFVKASTVDGPTSSLEVRVFVEPPDEGANGGPPRLSAPRPGLPFISYQDSDSSRPFCETNVLLHNFQQQKKEVSGEMNSVDTTDESSRGESSIVTSPSGLMHWHRALSNRYESTGPGEESAPALTEQSKWEFPRHHLRILGILGEGCFGQVWKCEALNVGEPVFVILEYVQHGKLQSYLRASRAEHYYGNLHGKSSHLTSRDLTSFAFQVSKGMDYLTSKGRLHIPIIHRDLAARNVLVGEKNICKVADFGFARDLVGNGVYERKSEGRLPIRWMAPESLYDNIFTAKTDVWSFGVLMWEIVTLGSTPYPGMAAGDVMRKVRDGYRLEKPDHCRREIYNIMYYCWDRDPKERPNFSELTQLLDQLLMSETDYIELDRFPDHAYYNIISNMSGEKL</sequence>
<dbReference type="AlphaFoldDB" id="A0A7R9GGD0"/>
<keyword evidence="8" id="KW-0067">ATP-binding</keyword>
<evidence type="ECO:0000259" key="17">
    <source>
        <dbReference type="PROSITE" id="PS50268"/>
    </source>
</evidence>
<keyword evidence="7" id="KW-0418">Kinase</keyword>
<keyword evidence="5" id="KW-0732">Signal</keyword>
<dbReference type="GO" id="GO:0005509">
    <property type="term" value="F:calcium ion binding"/>
    <property type="evidence" value="ECO:0007669"/>
    <property type="project" value="UniProtKB-UniRule"/>
</dbReference>
<evidence type="ECO:0000256" key="2">
    <source>
        <dbReference type="ARBA" id="ARBA00011902"/>
    </source>
</evidence>
<dbReference type="Proteomes" id="UP000678499">
    <property type="component" value="Unassembled WGS sequence"/>
</dbReference>
<evidence type="ECO:0000313" key="18">
    <source>
        <dbReference type="EMBL" id="CAD7279674.1"/>
    </source>
</evidence>
<dbReference type="EC" id="2.7.10.1" evidence="2"/>
<dbReference type="Gene3D" id="3.30.200.20">
    <property type="entry name" value="Phosphorylase Kinase, domain 1"/>
    <property type="match status" value="1"/>
</dbReference>
<dbReference type="Gene3D" id="2.60.40.60">
    <property type="entry name" value="Cadherins"/>
    <property type="match status" value="1"/>
</dbReference>
<dbReference type="PANTHER" id="PTHR24416">
    <property type="entry name" value="TYROSINE-PROTEIN KINASE RECEPTOR"/>
    <property type="match status" value="1"/>
</dbReference>
<comment type="catalytic activity">
    <reaction evidence="13">
        <text>L-tyrosyl-[protein] + ATP = O-phospho-L-tyrosyl-[protein] + ADP + H(+)</text>
        <dbReference type="Rhea" id="RHEA:10596"/>
        <dbReference type="Rhea" id="RHEA-COMP:10136"/>
        <dbReference type="Rhea" id="RHEA-COMP:20101"/>
        <dbReference type="ChEBI" id="CHEBI:15378"/>
        <dbReference type="ChEBI" id="CHEBI:30616"/>
        <dbReference type="ChEBI" id="CHEBI:46858"/>
        <dbReference type="ChEBI" id="CHEBI:61978"/>
        <dbReference type="ChEBI" id="CHEBI:456216"/>
        <dbReference type="EC" id="2.7.10.1"/>
    </reaction>
</comment>
<evidence type="ECO:0000256" key="7">
    <source>
        <dbReference type="ARBA" id="ARBA00022777"/>
    </source>
</evidence>
<reference evidence="18" key="1">
    <citation type="submission" date="2020-11" db="EMBL/GenBank/DDBJ databases">
        <authorList>
            <person name="Tran Van P."/>
        </authorList>
    </citation>
    <scope>NUCLEOTIDE SEQUENCE</scope>
</reference>
<name>A0A7R9GGD0_9CRUS</name>
<evidence type="ECO:0000256" key="6">
    <source>
        <dbReference type="ARBA" id="ARBA00022741"/>
    </source>
</evidence>
<feature type="domain" description="Protein kinase" evidence="16">
    <location>
        <begin position="169"/>
        <end position="469"/>
    </location>
</feature>
<feature type="domain" description="Cadherin" evidence="17">
    <location>
        <begin position="55"/>
        <end position="138"/>
    </location>
</feature>
<dbReference type="PROSITE" id="PS50011">
    <property type="entry name" value="PROTEIN_KINASE_DOM"/>
    <property type="match status" value="1"/>
</dbReference>
<evidence type="ECO:0000256" key="9">
    <source>
        <dbReference type="ARBA" id="ARBA00022989"/>
    </source>
</evidence>
<dbReference type="CDD" id="cd00192">
    <property type="entry name" value="PTKc"/>
    <property type="match status" value="1"/>
</dbReference>
<dbReference type="GO" id="GO:0007156">
    <property type="term" value="P:homophilic cell adhesion via plasma membrane adhesion molecules"/>
    <property type="evidence" value="ECO:0007669"/>
    <property type="project" value="InterPro"/>
</dbReference>
<evidence type="ECO:0000256" key="5">
    <source>
        <dbReference type="ARBA" id="ARBA00022729"/>
    </source>
</evidence>
<keyword evidence="14" id="KW-0106">Calcium</keyword>
<dbReference type="InterPro" id="IPR008266">
    <property type="entry name" value="Tyr_kinase_AS"/>
</dbReference>
<proteinExistence type="predicted"/>
<comment type="subcellular location">
    <subcellularLocation>
        <location evidence="1">Membrane</location>
        <topology evidence="1">Single-pass type I membrane protein</topology>
    </subcellularLocation>
</comment>
<keyword evidence="10" id="KW-0472">Membrane</keyword>
<dbReference type="InterPro" id="IPR020635">
    <property type="entry name" value="Tyr_kinase_cat_dom"/>
</dbReference>
<keyword evidence="12" id="KW-0325">Glycoprotein</keyword>
<evidence type="ECO:0000256" key="3">
    <source>
        <dbReference type="ARBA" id="ARBA00022679"/>
    </source>
</evidence>
<feature type="region of interest" description="Disordered" evidence="15">
    <location>
        <begin position="172"/>
        <end position="199"/>
    </location>
</feature>
<evidence type="ECO:0000256" key="4">
    <source>
        <dbReference type="ARBA" id="ARBA00022692"/>
    </source>
</evidence>
<dbReference type="GO" id="GO:0004714">
    <property type="term" value="F:transmembrane receptor protein tyrosine kinase activity"/>
    <property type="evidence" value="ECO:0007669"/>
    <property type="project" value="UniProtKB-EC"/>
</dbReference>
<dbReference type="SUPFAM" id="SSF49313">
    <property type="entry name" value="Cadherin-like"/>
    <property type="match status" value="1"/>
</dbReference>
<accession>A0A7R9GGD0</accession>
<evidence type="ECO:0000256" key="12">
    <source>
        <dbReference type="ARBA" id="ARBA00023180"/>
    </source>
</evidence>
<dbReference type="PANTHER" id="PTHR24416:SF621">
    <property type="entry name" value="TYROSINE KINASE RECEPTOR CAD96CA"/>
    <property type="match status" value="1"/>
</dbReference>
<dbReference type="GO" id="GO:0005524">
    <property type="term" value="F:ATP binding"/>
    <property type="evidence" value="ECO:0007669"/>
    <property type="project" value="UniProtKB-KW"/>
</dbReference>
<evidence type="ECO:0000256" key="8">
    <source>
        <dbReference type="ARBA" id="ARBA00022840"/>
    </source>
</evidence>
<dbReference type="SMART" id="SM00219">
    <property type="entry name" value="TyrKc"/>
    <property type="match status" value="1"/>
</dbReference>
<evidence type="ECO:0000256" key="1">
    <source>
        <dbReference type="ARBA" id="ARBA00004479"/>
    </source>
</evidence>
<dbReference type="GO" id="GO:0043235">
    <property type="term" value="C:receptor complex"/>
    <property type="evidence" value="ECO:0007669"/>
    <property type="project" value="TreeGrafter"/>
</dbReference>
<dbReference type="PROSITE" id="PS50268">
    <property type="entry name" value="CADHERIN_2"/>
    <property type="match status" value="1"/>
</dbReference>
<keyword evidence="19" id="KW-1185">Reference proteome</keyword>
<dbReference type="InterPro" id="IPR050122">
    <property type="entry name" value="RTK"/>
</dbReference>
<evidence type="ECO:0000256" key="10">
    <source>
        <dbReference type="ARBA" id="ARBA00023136"/>
    </source>
</evidence>
<dbReference type="CDD" id="cd11304">
    <property type="entry name" value="Cadherin_repeat"/>
    <property type="match status" value="1"/>
</dbReference>
<gene>
    <name evidence="18" type="ORF">NMOB1V02_LOCUS7342</name>
</gene>
<keyword evidence="6" id="KW-0547">Nucleotide-binding</keyword>
<dbReference type="InterPro" id="IPR002126">
    <property type="entry name" value="Cadherin-like_dom"/>
</dbReference>
<dbReference type="FunFam" id="1.10.510.10:FF:000190">
    <property type="entry name" value="Proto-oncogene tyrosine-protein kinase receptor Ret"/>
    <property type="match status" value="1"/>
</dbReference>
<evidence type="ECO:0000256" key="13">
    <source>
        <dbReference type="ARBA" id="ARBA00051243"/>
    </source>
</evidence>
<dbReference type="InterPro" id="IPR011009">
    <property type="entry name" value="Kinase-like_dom_sf"/>
</dbReference>
<dbReference type="InterPro" id="IPR001245">
    <property type="entry name" value="Ser-Thr/Tyr_kinase_cat_dom"/>
</dbReference>
<dbReference type="SUPFAM" id="SSF56112">
    <property type="entry name" value="Protein kinase-like (PK-like)"/>
    <property type="match status" value="1"/>
</dbReference>
<dbReference type="PROSITE" id="PS00109">
    <property type="entry name" value="PROTEIN_KINASE_TYR"/>
    <property type="match status" value="1"/>
</dbReference>
<keyword evidence="11" id="KW-0829">Tyrosine-protein kinase</keyword>
<dbReference type="PRINTS" id="PR00109">
    <property type="entry name" value="TYRKINASE"/>
</dbReference>
<evidence type="ECO:0000256" key="11">
    <source>
        <dbReference type="ARBA" id="ARBA00023137"/>
    </source>
</evidence>
<evidence type="ECO:0000256" key="14">
    <source>
        <dbReference type="PROSITE-ProRule" id="PRU00043"/>
    </source>
</evidence>
<keyword evidence="9" id="KW-1133">Transmembrane helix</keyword>
<dbReference type="GO" id="GO:1902533">
    <property type="term" value="P:positive regulation of intracellular signal transduction"/>
    <property type="evidence" value="ECO:0007669"/>
    <property type="project" value="UniProtKB-ARBA"/>
</dbReference>
<dbReference type="Gene3D" id="1.10.510.10">
    <property type="entry name" value="Transferase(Phosphotransferase) domain 1"/>
    <property type="match status" value="1"/>
</dbReference>
<evidence type="ECO:0000259" key="16">
    <source>
        <dbReference type="PROSITE" id="PS50011"/>
    </source>
</evidence>
<dbReference type="EMBL" id="CAJPEX010001739">
    <property type="protein sequence ID" value="CAG0919826.1"/>
    <property type="molecule type" value="Genomic_DNA"/>
</dbReference>
<evidence type="ECO:0000313" key="19">
    <source>
        <dbReference type="Proteomes" id="UP000678499"/>
    </source>
</evidence>
<organism evidence="18">
    <name type="scientific">Notodromas monacha</name>
    <dbReference type="NCBI Taxonomy" id="399045"/>
    <lineage>
        <taxon>Eukaryota</taxon>
        <taxon>Metazoa</taxon>
        <taxon>Ecdysozoa</taxon>
        <taxon>Arthropoda</taxon>
        <taxon>Crustacea</taxon>
        <taxon>Oligostraca</taxon>
        <taxon>Ostracoda</taxon>
        <taxon>Podocopa</taxon>
        <taxon>Podocopida</taxon>
        <taxon>Cypridocopina</taxon>
        <taxon>Cypridoidea</taxon>
        <taxon>Cyprididae</taxon>
        <taxon>Notodromas</taxon>
    </lineage>
</organism>
<protein>
    <recommendedName>
        <fullName evidence="2">receptor protein-tyrosine kinase</fullName>
        <ecNumber evidence="2">2.7.10.1</ecNumber>
    </recommendedName>
</protein>
<keyword evidence="3" id="KW-0808">Transferase</keyword>
<keyword evidence="4" id="KW-0812">Transmembrane</keyword>
<dbReference type="GO" id="GO:0005886">
    <property type="term" value="C:plasma membrane"/>
    <property type="evidence" value="ECO:0007669"/>
    <property type="project" value="TreeGrafter"/>
</dbReference>
<dbReference type="InterPro" id="IPR000719">
    <property type="entry name" value="Prot_kinase_dom"/>
</dbReference>
<dbReference type="EMBL" id="OA883776">
    <property type="protein sequence ID" value="CAD7279674.1"/>
    <property type="molecule type" value="Genomic_DNA"/>
</dbReference>
<dbReference type="Pfam" id="PF07714">
    <property type="entry name" value="PK_Tyr_Ser-Thr"/>
    <property type="match status" value="1"/>
</dbReference>
<dbReference type="GO" id="GO:0007169">
    <property type="term" value="P:cell surface receptor protein tyrosine kinase signaling pathway"/>
    <property type="evidence" value="ECO:0007669"/>
    <property type="project" value="TreeGrafter"/>
</dbReference>
<dbReference type="OrthoDB" id="3256376at2759"/>
<evidence type="ECO:0000256" key="15">
    <source>
        <dbReference type="SAM" id="MobiDB-lite"/>
    </source>
</evidence>